<name>A0A194UMB1_CYTMA</name>
<feature type="coiled-coil region" evidence="1">
    <location>
        <begin position="1104"/>
        <end position="1141"/>
    </location>
</feature>
<proteinExistence type="predicted"/>
<dbReference type="EMBL" id="KN714666">
    <property type="protein sequence ID" value="KUI52799.1"/>
    <property type="molecule type" value="Genomic_DNA"/>
</dbReference>
<dbReference type="Proteomes" id="UP000078576">
    <property type="component" value="Unassembled WGS sequence"/>
</dbReference>
<feature type="region of interest" description="Disordered" evidence="2">
    <location>
        <begin position="693"/>
        <end position="726"/>
    </location>
</feature>
<feature type="compositionally biased region" description="Polar residues" evidence="2">
    <location>
        <begin position="534"/>
        <end position="560"/>
    </location>
</feature>
<feature type="compositionally biased region" description="Polar residues" evidence="2">
    <location>
        <begin position="469"/>
        <end position="482"/>
    </location>
</feature>
<feature type="compositionally biased region" description="Polar residues" evidence="2">
    <location>
        <begin position="914"/>
        <end position="935"/>
    </location>
</feature>
<feature type="compositionally biased region" description="Polar residues" evidence="2">
    <location>
        <begin position="969"/>
        <end position="980"/>
    </location>
</feature>
<evidence type="ECO:0000313" key="4">
    <source>
        <dbReference type="EMBL" id="KUI52799.1"/>
    </source>
</evidence>
<dbReference type="InterPro" id="IPR000198">
    <property type="entry name" value="RhoGAP_dom"/>
</dbReference>
<dbReference type="SUPFAM" id="SSF48350">
    <property type="entry name" value="GTPase activation domain, GAP"/>
    <property type="match status" value="1"/>
</dbReference>
<evidence type="ECO:0000256" key="1">
    <source>
        <dbReference type="SAM" id="Coils"/>
    </source>
</evidence>
<dbReference type="AlphaFoldDB" id="A0A194UMB1"/>
<dbReference type="Gene3D" id="1.10.555.10">
    <property type="entry name" value="Rho GTPase activation protein"/>
    <property type="match status" value="1"/>
</dbReference>
<feature type="region of interest" description="Disordered" evidence="2">
    <location>
        <begin position="840"/>
        <end position="991"/>
    </location>
</feature>
<feature type="compositionally biased region" description="Polar residues" evidence="2">
    <location>
        <begin position="942"/>
        <end position="952"/>
    </location>
</feature>
<evidence type="ECO:0000313" key="5">
    <source>
        <dbReference type="Proteomes" id="UP000078576"/>
    </source>
</evidence>
<feature type="domain" description="Rho-GAP" evidence="3">
    <location>
        <begin position="152"/>
        <end position="393"/>
    </location>
</feature>
<dbReference type="CDD" id="cd00159">
    <property type="entry name" value="RhoGAP"/>
    <property type="match status" value="1"/>
</dbReference>
<feature type="region of interest" description="Disordered" evidence="2">
    <location>
        <begin position="429"/>
        <end position="666"/>
    </location>
</feature>
<evidence type="ECO:0000256" key="2">
    <source>
        <dbReference type="SAM" id="MobiDB-lite"/>
    </source>
</evidence>
<dbReference type="SMART" id="SM00324">
    <property type="entry name" value="RhoGAP"/>
    <property type="match status" value="1"/>
</dbReference>
<feature type="region of interest" description="Disordered" evidence="2">
    <location>
        <begin position="764"/>
        <end position="821"/>
    </location>
</feature>
<reference evidence="5" key="1">
    <citation type="submission" date="2014-12" db="EMBL/GenBank/DDBJ databases">
        <title>Genome Sequence of Valsa Canker Pathogens Uncovers a Specific Adaption of Colonization on Woody Bark.</title>
        <authorList>
            <person name="Yin Z."/>
            <person name="Liu H."/>
            <person name="Gao X."/>
            <person name="Li Z."/>
            <person name="Song N."/>
            <person name="Ke X."/>
            <person name="Dai Q."/>
            <person name="Wu Y."/>
            <person name="Sun Y."/>
            <person name="Xu J.-R."/>
            <person name="Kang Z.K."/>
            <person name="Wang L."/>
            <person name="Huang L."/>
        </authorList>
    </citation>
    <scope>NUCLEOTIDE SEQUENCE [LARGE SCALE GENOMIC DNA]</scope>
    <source>
        <strain evidence="5">SXYL134</strain>
    </source>
</reference>
<sequence length="1249" mass="136146">MGASRDLPTPDLQPRPSVSSSHGRMLLRVNKSSSGAQSSATWTSTSGDLVSDTDEIDNRGAFVDEYNRLARKYGVRPLVPDNPEGPEAEGILPRRGWWSRTFRRTSSQSTENSLKRRRSVSHMTAHVINPKRDSLKDQDLQGLVRLCGKSFLYLPPEYAPGSLILPTCFRATAQYLVQHAAETRGVFRIPGSVRVVNELYEFYCAEQSGGDVANTVRSPNLPSHINAGVHDVASTFKKFLAGLPGGILGSLSLFDALVAINSQLYTDVEFSRTKQTKIRARLIALAIGTLRSQFRRELICAVFGLLCLLGRAAETAPREDEHGRPLPTSDLMGYNALGIVFGPLLVGDILGSHAVKLADPSSGIFLVPASPQPKSRKEKKKAKDLTDDPQPAFLDVDKIHIANDITEMLITNWRDVVRQMRSLDGTLSVTRNRSRASTSKDEPRQISNFFRPSEGSSVHDQSFDRGTSEDQPYTPTTSSSRAVSFKQVDSTKDALSVKKTRPNSVRSASNVRCGSNLGVLSPPREESGDEDQNESIMKQSTPLKSSLRSISKTTQNSQAGNDPVSDEKVVTFTPGRNPVPTIQSSSKSISTHASTKSAMESTPTRRGIPTATDTPFAVDATDYGSQNGSFKVSSADRHTSKTANPFSPPDASPERKLRHRKSSDLNQITSYSVVPGTKIMCGKSTMQFQPRISQADSKFEPVKGTPSRQSAGSALEDETNHTKKLSRSKYPVTVDQMDGTMDPSVSGLMCRGSIQDLRGEFERREAIDSRPSLSSVQDSGLKLQGAQPTKRHSLYAQPRKSSRNSVDKLSPSLKTGGRGDVKLGVNKVRGLAAIFDGAAKASPFMPTPGGAVQQKRRETAGVVSPYTSNPSPRPSVQSLTSVSTPPSLISRARNSVSSSGTAEHSGRKSMIPRRQNSGTTDGFGSIEGQVSPNNQRLEESRPSMQAANSANTPYRLPTPSRLPVRKKVSSTGSPSLTQLDAQLDGPTRTSRSPFKLAAQQEIRPVGFHSSSILPSINHNGYKGLTHLSQNSTNSGYSEDLIHRKESSSLSPSPSRGRSASSLRDQIRSLRQELSSKSEECALRLKLQESSKASQVSEIILREDLEHSRADCAKWKRRAERAERKVDKFERLTMRIKDAREREDGRYARGEQVEFSFISGPDHIDVGERSSQQQQQRLSARMNQSARRAPENVYTVGSIGVPVVDAMSDCSGNTVVRNINGGCDGGNPALWTTVDELVDFASPRLTDDGL</sequence>
<feature type="compositionally biased region" description="Low complexity" evidence="2">
    <location>
        <begin position="1047"/>
        <end position="1063"/>
    </location>
</feature>
<feature type="compositionally biased region" description="Polar residues" evidence="2">
    <location>
        <begin position="445"/>
        <end position="460"/>
    </location>
</feature>
<organism evidence="4 5">
    <name type="scientific">Cytospora mali</name>
    <name type="common">Apple Valsa canker fungus</name>
    <name type="synonym">Valsa mali</name>
    <dbReference type="NCBI Taxonomy" id="578113"/>
    <lineage>
        <taxon>Eukaryota</taxon>
        <taxon>Fungi</taxon>
        <taxon>Dikarya</taxon>
        <taxon>Ascomycota</taxon>
        <taxon>Pezizomycotina</taxon>
        <taxon>Sordariomycetes</taxon>
        <taxon>Sordariomycetidae</taxon>
        <taxon>Diaporthales</taxon>
        <taxon>Cytosporaceae</taxon>
        <taxon>Cytospora</taxon>
    </lineage>
</organism>
<feature type="compositionally biased region" description="Polar residues" evidence="2">
    <location>
        <begin position="30"/>
        <end position="48"/>
    </location>
</feature>
<feature type="compositionally biased region" description="Polar residues" evidence="2">
    <location>
        <begin position="502"/>
        <end position="513"/>
    </location>
</feature>
<feature type="region of interest" description="Disordered" evidence="2">
    <location>
        <begin position="367"/>
        <end position="389"/>
    </location>
</feature>
<feature type="compositionally biased region" description="Polar residues" evidence="2">
    <location>
        <begin position="623"/>
        <end position="632"/>
    </location>
</feature>
<dbReference type="InterPro" id="IPR008936">
    <property type="entry name" value="Rho_GTPase_activation_prot"/>
</dbReference>
<accession>A0A194UMB1</accession>
<feature type="region of interest" description="Disordered" evidence="2">
    <location>
        <begin position="1043"/>
        <end position="1063"/>
    </location>
</feature>
<feature type="compositionally biased region" description="Polar residues" evidence="2">
    <location>
        <begin position="865"/>
        <end position="902"/>
    </location>
</feature>
<dbReference type="GO" id="GO:0007165">
    <property type="term" value="P:signal transduction"/>
    <property type="evidence" value="ECO:0007669"/>
    <property type="project" value="InterPro"/>
</dbReference>
<keyword evidence="1" id="KW-0175">Coiled coil</keyword>
<feature type="compositionally biased region" description="Low complexity" evidence="2">
    <location>
        <begin position="584"/>
        <end position="598"/>
    </location>
</feature>
<dbReference type="OrthoDB" id="9994905at2759"/>
<dbReference type="Pfam" id="PF00620">
    <property type="entry name" value="RhoGAP"/>
    <property type="match status" value="1"/>
</dbReference>
<dbReference type="PROSITE" id="PS50238">
    <property type="entry name" value="RHOGAP"/>
    <property type="match status" value="1"/>
</dbReference>
<evidence type="ECO:0000259" key="3">
    <source>
        <dbReference type="PROSITE" id="PS50238"/>
    </source>
</evidence>
<protein>
    <submittedName>
        <fullName evidence="4">Rho-GTPase-activating protein 6</fullName>
    </submittedName>
</protein>
<gene>
    <name evidence="4" type="ORF">VP1G_00149</name>
</gene>
<keyword evidence="5" id="KW-1185">Reference proteome</keyword>
<dbReference type="STRING" id="694573.A0A194UMB1"/>
<feature type="region of interest" description="Disordered" evidence="2">
    <location>
        <begin position="1"/>
        <end position="54"/>
    </location>
</feature>